<name>A0A069P215_9BURK</name>
<reference evidence="1" key="4">
    <citation type="submission" date="2024-05" db="EMBL/GenBank/DDBJ databases">
        <authorList>
            <person name="Sun Q."/>
            <person name="Zhou Y."/>
        </authorList>
    </citation>
    <scope>NUCLEOTIDE SEQUENCE</scope>
    <source>
        <strain evidence="1">CGMCC 1.11013</strain>
    </source>
</reference>
<reference evidence="4" key="3">
    <citation type="journal article" date="2019" name="Int. J. Syst. Evol. Microbiol.">
        <title>The Global Catalogue of Microorganisms (GCM) 10K type strain sequencing project: providing services to taxonomists for standard genome sequencing and annotation.</title>
        <authorList>
            <consortium name="The Broad Institute Genomics Platform"/>
            <consortium name="The Broad Institute Genome Sequencing Center for Infectious Disease"/>
            <person name="Wu L."/>
            <person name="Ma J."/>
        </authorList>
    </citation>
    <scope>NUCLEOTIDE SEQUENCE [LARGE SCALE GENOMIC DNA]</scope>
    <source>
        <strain evidence="4">CGMCC 1.11013</strain>
    </source>
</reference>
<comment type="caution">
    <text evidence="2">The sequence shown here is derived from an EMBL/GenBank/DDBJ whole genome shotgun (WGS) entry which is preliminary data.</text>
</comment>
<reference evidence="2 3" key="2">
    <citation type="submission" date="2014-03" db="EMBL/GenBank/DDBJ databases">
        <title>Draft Genome Sequences of Four Burkholderia Strains.</title>
        <authorList>
            <person name="Liu X.Y."/>
            <person name="Li C.X."/>
            <person name="Xu J.H."/>
        </authorList>
    </citation>
    <scope>NUCLEOTIDE SEQUENCE [LARGE SCALE GENOMIC DNA]</scope>
    <source>
        <strain evidence="2 3">R27</strain>
    </source>
</reference>
<gene>
    <name evidence="2" type="ORF">BG57_06065</name>
    <name evidence="1" type="ORF">GCM10010985_13820</name>
</gene>
<evidence type="ECO:0000313" key="3">
    <source>
        <dbReference type="Proteomes" id="UP000027439"/>
    </source>
</evidence>
<reference evidence="1" key="1">
    <citation type="journal article" date="2014" name="Int. J. Syst. Evol. Microbiol.">
        <title>Complete genome of a new Firmicutes species belonging to the dominant human colonic microbiota ('Ruminococcus bicirculans') reveals two chromosomes and a selective capacity to utilize plant glucans.</title>
        <authorList>
            <consortium name="NISC Comparative Sequencing Program"/>
            <person name="Wegmann U."/>
            <person name="Louis P."/>
            <person name="Goesmann A."/>
            <person name="Henrissat B."/>
            <person name="Duncan S.H."/>
            <person name="Flint H.J."/>
        </authorList>
    </citation>
    <scope>NUCLEOTIDE SEQUENCE</scope>
    <source>
        <strain evidence="1">CGMCC 1.11013</strain>
    </source>
</reference>
<dbReference type="InterPro" id="IPR021294">
    <property type="entry name" value="DUF2866"/>
</dbReference>
<dbReference type="AlphaFoldDB" id="A0A069P215"/>
<dbReference type="OrthoDB" id="9010773at2"/>
<dbReference type="Proteomes" id="UP000597138">
    <property type="component" value="Unassembled WGS sequence"/>
</dbReference>
<dbReference type="STRING" id="1071679.BG57_06065"/>
<evidence type="ECO:0000313" key="4">
    <source>
        <dbReference type="Proteomes" id="UP000597138"/>
    </source>
</evidence>
<protein>
    <submittedName>
        <fullName evidence="2">Uncharacterized protein</fullName>
    </submittedName>
</protein>
<dbReference type="Proteomes" id="UP000027439">
    <property type="component" value="Unassembled WGS sequence"/>
</dbReference>
<evidence type="ECO:0000313" key="1">
    <source>
        <dbReference type="EMBL" id="GGD60982.1"/>
    </source>
</evidence>
<dbReference type="EMBL" id="JFHE01000013">
    <property type="protein sequence ID" value="KDR34517.1"/>
    <property type="molecule type" value="Genomic_DNA"/>
</dbReference>
<proteinExistence type="predicted"/>
<accession>A0A069P215</accession>
<dbReference type="Pfam" id="PF11065">
    <property type="entry name" value="DUF2866"/>
    <property type="match status" value="1"/>
</dbReference>
<dbReference type="eggNOG" id="ENOG5030Y1N">
    <property type="taxonomic scope" value="Bacteria"/>
</dbReference>
<organism evidence="2 3">
    <name type="scientific">Caballeronia grimmiae</name>
    <dbReference type="NCBI Taxonomy" id="1071679"/>
    <lineage>
        <taxon>Bacteria</taxon>
        <taxon>Pseudomonadati</taxon>
        <taxon>Pseudomonadota</taxon>
        <taxon>Betaproteobacteria</taxon>
        <taxon>Burkholderiales</taxon>
        <taxon>Burkholderiaceae</taxon>
        <taxon>Caballeronia</taxon>
    </lineage>
</organism>
<evidence type="ECO:0000313" key="2">
    <source>
        <dbReference type="EMBL" id="KDR34517.1"/>
    </source>
</evidence>
<keyword evidence="4" id="KW-1185">Reference proteome</keyword>
<sequence>MSSNAATRSSFSNLARAMRSHTALTLSRCRLSAPIEPPWGQPYRMVEWSLKSDPHLQRCVVPADCTPSDIADALQSHVPGRRYTLPEDED</sequence>
<dbReference type="RefSeq" id="WP_035966076.1">
    <property type="nucleotide sequence ID" value="NZ_BMEG01000002.1"/>
</dbReference>
<dbReference type="EMBL" id="BMEG01000002">
    <property type="protein sequence ID" value="GGD60982.1"/>
    <property type="molecule type" value="Genomic_DNA"/>
</dbReference>